<organism evidence="1 2">
    <name type="scientific">Galerina marginata (strain CBS 339.88)</name>
    <dbReference type="NCBI Taxonomy" id="685588"/>
    <lineage>
        <taxon>Eukaryota</taxon>
        <taxon>Fungi</taxon>
        <taxon>Dikarya</taxon>
        <taxon>Basidiomycota</taxon>
        <taxon>Agaricomycotina</taxon>
        <taxon>Agaricomycetes</taxon>
        <taxon>Agaricomycetidae</taxon>
        <taxon>Agaricales</taxon>
        <taxon>Agaricineae</taxon>
        <taxon>Strophariaceae</taxon>
        <taxon>Galerina</taxon>
    </lineage>
</organism>
<evidence type="ECO:0000313" key="1">
    <source>
        <dbReference type="EMBL" id="KDR79367.1"/>
    </source>
</evidence>
<accession>A0A067TAH9</accession>
<dbReference type="AlphaFoldDB" id="A0A067TAH9"/>
<reference evidence="2" key="1">
    <citation type="journal article" date="2014" name="Proc. Natl. Acad. Sci. U.S.A.">
        <title>Extensive sampling of basidiomycete genomes demonstrates inadequacy of the white-rot/brown-rot paradigm for wood decay fungi.</title>
        <authorList>
            <person name="Riley R."/>
            <person name="Salamov A.A."/>
            <person name="Brown D.W."/>
            <person name="Nagy L.G."/>
            <person name="Floudas D."/>
            <person name="Held B.W."/>
            <person name="Levasseur A."/>
            <person name="Lombard V."/>
            <person name="Morin E."/>
            <person name="Otillar R."/>
            <person name="Lindquist E.A."/>
            <person name="Sun H."/>
            <person name="LaButti K.M."/>
            <person name="Schmutz J."/>
            <person name="Jabbour D."/>
            <person name="Luo H."/>
            <person name="Baker S.E."/>
            <person name="Pisabarro A.G."/>
            <person name="Walton J.D."/>
            <person name="Blanchette R.A."/>
            <person name="Henrissat B."/>
            <person name="Martin F."/>
            <person name="Cullen D."/>
            <person name="Hibbett D.S."/>
            <person name="Grigoriev I.V."/>
        </authorList>
    </citation>
    <scope>NUCLEOTIDE SEQUENCE [LARGE SCALE GENOMIC DNA]</scope>
    <source>
        <strain evidence="2">CBS 339.88</strain>
    </source>
</reference>
<keyword evidence="2" id="KW-1185">Reference proteome</keyword>
<protein>
    <submittedName>
        <fullName evidence="1">Uncharacterized protein</fullName>
    </submittedName>
</protein>
<sequence length="154" mass="17633">MLGCLNRCFETHRKRNDDHEIFQSHTNITAWCFHFHYSALAEGGVRSPSTLVSNLEWVLLCSVWNNMDDEKRRTALRQVFPRAISLIVTTNQMYCCNLEATKGKVLRLSTCYWSAYANSNLDEVCDEIFAAANKASIINHDSCALSYRRCLIST</sequence>
<name>A0A067TAH9_GALM3</name>
<proteinExistence type="predicted"/>
<dbReference type="HOGENOM" id="CLU_1704368_0_0_1"/>
<dbReference type="EMBL" id="KL142373">
    <property type="protein sequence ID" value="KDR79367.1"/>
    <property type="molecule type" value="Genomic_DNA"/>
</dbReference>
<gene>
    <name evidence="1" type="ORF">GALMADRAFT_1236373</name>
</gene>
<dbReference type="Proteomes" id="UP000027222">
    <property type="component" value="Unassembled WGS sequence"/>
</dbReference>
<evidence type="ECO:0000313" key="2">
    <source>
        <dbReference type="Proteomes" id="UP000027222"/>
    </source>
</evidence>